<keyword evidence="4" id="KW-0804">Transcription</keyword>
<reference evidence="6 7" key="1">
    <citation type="submission" date="2018-07" db="EMBL/GenBank/DDBJ databases">
        <title>Genomic Encyclopedia of Type Strains, Phase IV (KMG-IV): sequencing the most valuable type-strain genomes for metagenomic binning, comparative biology and taxonomic classification.</title>
        <authorList>
            <person name="Goeker M."/>
        </authorList>
    </citation>
    <scope>NUCLEOTIDE SEQUENCE [LARGE SCALE GENOMIC DNA]</scope>
    <source>
        <strain evidence="6 7">DSM 4134</strain>
    </source>
</reference>
<name>A0A3D9KYX0_MARFU</name>
<dbReference type="InterPro" id="IPR036388">
    <property type="entry name" value="WH-like_DNA-bd_sf"/>
</dbReference>
<comment type="similarity">
    <text evidence="1">Belongs to the BlaI transcriptional regulatory family.</text>
</comment>
<dbReference type="Gene3D" id="1.10.10.10">
    <property type="entry name" value="Winged helix-like DNA-binding domain superfamily/Winged helix DNA-binding domain"/>
    <property type="match status" value="1"/>
</dbReference>
<dbReference type="GO" id="GO:0003700">
    <property type="term" value="F:DNA-binding transcription factor activity"/>
    <property type="evidence" value="ECO:0007669"/>
    <property type="project" value="InterPro"/>
</dbReference>
<organism evidence="6 7">
    <name type="scientific">Marinoscillum furvescens DSM 4134</name>
    <dbReference type="NCBI Taxonomy" id="1122208"/>
    <lineage>
        <taxon>Bacteria</taxon>
        <taxon>Pseudomonadati</taxon>
        <taxon>Bacteroidota</taxon>
        <taxon>Cytophagia</taxon>
        <taxon>Cytophagales</taxon>
        <taxon>Reichenbachiellaceae</taxon>
        <taxon>Marinoscillum</taxon>
    </lineage>
</organism>
<evidence type="ECO:0000256" key="4">
    <source>
        <dbReference type="ARBA" id="ARBA00023163"/>
    </source>
</evidence>
<keyword evidence="2" id="KW-0805">Transcription regulation</keyword>
<gene>
    <name evidence="6" type="ORF">C7460_12612</name>
</gene>
<dbReference type="EMBL" id="QREG01000026">
    <property type="protein sequence ID" value="RED93173.1"/>
    <property type="molecule type" value="Genomic_DNA"/>
</dbReference>
<dbReference type="Proteomes" id="UP000256779">
    <property type="component" value="Unassembled WGS sequence"/>
</dbReference>
<dbReference type="Pfam" id="PF03965">
    <property type="entry name" value="Penicillinase_R"/>
    <property type="match status" value="1"/>
</dbReference>
<keyword evidence="7" id="KW-1185">Reference proteome</keyword>
<proteinExistence type="inferred from homology"/>
<dbReference type="AlphaFoldDB" id="A0A3D9KYX0"/>
<dbReference type="PROSITE" id="PS51179">
    <property type="entry name" value="POU_3"/>
    <property type="match status" value="1"/>
</dbReference>
<dbReference type="InterPro" id="IPR000327">
    <property type="entry name" value="POU_dom"/>
</dbReference>
<dbReference type="OrthoDB" id="1098508at2"/>
<evidence type="ECO:0000313" key="6">
    <source>
        <dbReference type="EMBL" id="RED93173.1"/>
    </source>
</evidence>
<evidence type="ECO:0000256" key="3">
    <source>
        <dbReference type="ARBA" id="ARBA00023125"/>
    </source>
</evidence>
<dbReference type="InterPro" id="IPR005650">
    <property type="entry name" value="BlaI_family"/>
</dbReference>
<keyword evidence="3" id="KW-0238">DNA-binding</keyword>
<dbReference type="RefSeq" id="WP_115869972.1">
    <property type="nucleotide sequence ID" value="NZ_QREG01000026.1"/>
</dbReference>
<feature type="domain" description="POU-specific" evidence="5">
    <location>
        <begin position="100"/>
        <end position="120"/>
    </location>
</feature>
<dbReference type="GO" id="GO:0003677">
    <property type="term" value="F:DNA binding"/>
    <property type="evidence" value="ECO:0007669"/>
    <property type="project" value="UniProtKB-KW"/>
</dbReference>
<sequence>MKELTKAEEEIMQVLWQLESAFVKEVIAELPEPKPAYNTVSTIVRILEQKGFVGHESHGKSYKYHPLITKSAYTKTFMKGFVSKYFSGSYQQMVSFFTKEDNLSINELEQLLDELKQQKP</sequence>
<dbReference type="PIRSF" id="PIRSF019455">
    <property type="entry name" value="CopR_AtkY"/>
    <property type="match status" value="1"/>
</dbReference>
<accession>A0A3D9KYX0</accession>
<evidence type="ECO:0000259" key="5">
    <source>
        <dbReference type="PROSITE" id="PS51179"/>
    </source>
</evidence>
<evidence type="ECO:0000313" key="7">
    <source>
        <dbReference type="Proteomes" id="UP000256779"/>
    </source>
</evidence>
<evidence type="ECO:0000256" key="2">
    <source>
        <dbReference type="ARBA" id="ARBA00023015"/>
    </source>
</evidence>
<protein>
    <submittedName>
        <fullName evidence="6">Putative transcriptional regulator</fullName>
    </submittedName>
</protein>
<dbReference type="GO" id="GO:0045892">
    <property type="term" value="P:negative regulation of DNA-templated transcription"/>
    <property type="evidence" value="ECO:0007669"/>
    <property type="project" value="InterPro"/>
</dbReference>
<evidence type="ECO:0000256" key="1">
    <source>
        <dbReference type="ARBA" id="ARBA00011046"/>
    </source>
</evidence>
<dbReference type="SUPFAM" id="SSF46785">
    <property type="entry name" value="Winged helix' DNA-binding domain"/>
    <property type="match status" value="1"/>
</dbReference>
<dbReference type="Gene3D" id="1.10.4040.10">
    <property type="entry name" value="Penicillinase repressor domain"/>
    <property type="match status" value="1"/>
</dbReference>
<dbReference type="InterPro" id="IPR036390">
    <property type="entry name" value="WH_DNA-bd_sf"/>
</dbReference>
<comment type="caution">
    <text evidence="6">The sequence shown here is derived from an EMBL/GenBank/DDBJ whole genome shotgun (WGS) entry which is preliminary data.</text>
</comment>